<proteinExistence type="predicted"/>
<dbReference type="OrthoDB" id="124691at2157"/>
<reference evidence="1 2" key="1">
    <citation type="journal article" date="2014" name="PLoS Genet.">
        <title>Phylogenetically driven sequencing of extremely halophilic archaea reveals strategies for static and dynamic osmo-response.</title>
        <authorList>
            <person name="Becker E.A."/>
            <person name="Seitzer P.M."/>
            <person name="Tritt A."/>
            <person name="Larsen D."/>
            <person name="Krusor M."/>
            <person name="Yao A.I."/>
            <person name="Wu D."/>
            <person name="Madern D."/>
            <person name="Eisen J.A."/>
            <person name="Darling A.E."/>
            <person name="Facciotti M.T."/>
        </authorList>
    </citation>
    <scope>NUCLEOTIDE SEQUENCE [LARGE SCALE GENOMIC DNA]</scope>
    <source>
        <strain evidence="1 2">JCM 12255</strain>
    </source>
</reference>
<evidence type="ECO:0000313" key="1">
    <source>
        <dbReference type="EMBL" id="ELY61656.1"/>
    </source>
</evidence>
<comment type="caution">
    <text evidence="1">The sequence shown here is derived from an EMBL/GenBank/DDBJ whole genome shotgun (WGS) entry which is preliminary data.</text>
</comment>
<dbReference type="Proteomes" id="UP000011602">
    <property type="component" value="Unassembled WGS sequence"/>
</dbReference>
<dbReference type="RefSeq" id="WP_007257769.1">
    <property type="nucleotide sequence ID" value="NZ_AOHZ01000011.1"/>
</dbReference>
<gene>
    <name evidence="1" type="ORF">C493_02291</name>
</gene>
<feature type="non-terminal residue" evidence="1">
    <location>
        <position position="1"/>
    </location>
</feature>
<accession>L9XJQ4</accession>
<dbReference type="EMBL" id="AOHZ01000011">
    <property type="protein sequence ID" value="ELY61656.1"/>
    <property type="molecule type" value="Genomic_DNA"/>
</dbReference>
<protein>
    <submittedName>
        <fullName evidence="1">Uncharacterized protein</fullName>
    </submittedName>
</protein>
<dbReference type="eggNOG" id="arCOG02945">
    <property type="taxonomic scope" value="Archaea"/>
</dbReference>
<keyword evidence="2" id="KW-1185">Reference proteome</keyword>
<evidence type="ECO:0000313" key="2">
    <source>
        <dbReference type="Proteomes" id="UP000011602"/>
    </source>
</evidence>
<sequence>YVRDRMTVEVALGDGDTHEIGDVEPIAFDSSLEVFIAMPGLMPMKAGAPPNVGDPPFDGDPDFGDILDDLGEQDLTQGYSGETEWYDDVGPQ</sequence>
<organism evidence="1 2">
    <name type="scientific">Natronolimnohabitans innermongolicus JCM 12255</name>
    <dbReference type="NCBI Taxonomy" id="1227499"/>
    <lineage>
        <taxon>Archaea</taxon>
        <taxon>Methanobacteriati</taxon>
        <taxon>Methanobacteriota</taxon>
        <taxon>Stenosarchaea group</taxon>
        <taxon>Halobacteria</taxon>
        <taxon>Halobacteriales</taxon>
        <taxon>Natrialbaceae</taxon>
        <taxon>Natronolimnohabitans</taxon>
    </lineage>
</organism>
<dbReference type="AlphaFoldDB" id="L9XJQ4"/>
<name>L9XJQ4_9EURY</name>